<accession>A0A0B7BUJ1</accession>
<dbReference type="AlphaFoldDB" id="A0A0B7BUJ1"/>
<evidence type="ECO:0000313" key="1">
    <source>
        <dbReference type="EMBL" id="CEK96587.1"/>
    </source>
</evidence>
<dbReference type="EMBL" id="HACG01049722">
    <property type="protein sequence ID" value="CEK96587.1"/>
    <property type="molecule type" value="Transcribed_RNA"/>
</dbReference>
<gene>
    <name evidence="1" type="primary">ORF212622</name>
</gene>
<organism evidence="1">
    <name type="scientific">Arion vulgaris</name>
    <dbReference type="NCBI Taxonomy" id="1028688"/>
    <lineage>
        <taxon>Eukaryota</taxon>
        <taxon>Metazoa</taxon>
        <taxon>Spiralia</taxon>
        <taxon>Lophotrochozoa</taxon>
        <taxon>Mollusca</taxon>
        <taxon>Gastropoda</taxon>
        <taxon>Heterobranchia</taxon>
        <taxon>Euthyneura</taxon>
        <taxon>Panpulmonata</taxon>
        <taxon>Eupulmonata</taxon>
        <taxon>Stylommatophora</taxon>
        <taxon>Helicina</taxon>
        <taxon>Arionoidea</taxon>
        <taxon>Arionidae</taxon>
        <taxon>Arion</taxon>
    </lineage>
</organism>
<proteinExistence type="predicted"/>
<reference evidence="1" key="1">
    <citation type="submission" date="2014-12" db="EMBL/GenBank/DDBJ databases">
        <title>Insight into the proteome of Arion vulgaris.</title>
        <authorList>
            <person name="Aradska J."/>
            <person name="Bulat T."/>
            <person name="Smidak R."/>
            <person name="Sarate P."/>
            <person name="Gangsoo J."/>
            <person name="Sialana F."/>
            <person name="Bilban M."/>
            <person name="Lubec G."/>
        </authorList>
    </citation>
    <scope>NUCLEOTIDE SEQUENCE</scope>
    <source>
        <tissue evidence="1">Skin</tissue>
    </source>
</reference>
<feature type="non-terminal residue" evidence="1">
    <location>
        <position position="1"/>
    </location>
</feature>
<name>A0A0B7BUJ1_9EUPU</name>
<sequence length="65" mass="7459">EREGEREREGEPLSVLTCRKRRLRAEGRGTGDVALYKSKQLQKQGRKKTAHFSEQLVVPVFCTLT</sequence>
<protein>
    <submittedName>
        <fullName evidence="1">Uncharacterized protein</fullName>
    </submittedName>
</protein>